<gene>
    <name evidence="1" type="ORF">CCHR01_02236</name>
</gene>
<protein>
    <submittedName>
        <fullName evidence="1">Uncharacterized protein</fullName>
    </submittedName>
</protein>
<keyword evidence="2" id="KW-1185">Reference proteome</keyword>
<evidence type="ECO:0000313" key="2">
    <source>
        <dbReference type="Proteomes" id="UP001243330"/>
    </source>
</evidence>
<dbReference type="EMBL" id="JAQOWY010000026">
    <property type="protein sequence ID" value="KAK1855081.1"/>
    <property type="molecule type" value="Genomic_DNA"/>
</dbReference>
<sequence length="50" mass="5908">MTPYMLANLLAETVPRIRSAARIKRWKLNTAIVFSSLATVWEYRGRRWRG</sequence>
<comment type="caution">
    <text evidence="1">The sequence shown here is derived from an EMBL/GenBank/DDBJ whole genome shotgun (WGS) entry which is preliminary data.</text>
</comment>
<evidence type="ECO:0000313" key="1">
    <source>
        <dbReference type="EMBL" id="KAK1855081.1"/>
    </source>
</evidence>
<organism evidence="1 2">
    <name type="scientific">Colletotrichum chrysophilum</name>
    <dbReference type="NCBI Taxonomy" id="1836956"/>
    <lineage>
        <taxon>Eukaryota</taxon>
        <taxon>Fungi</taxon>
        <taxon>Dikarya</taxon>
        <taxon>Ascomycota</taxon>
        <taxon>Pezizomycotina</taxon>
        <taxon>Sordariomycetes</taxon>
        <taxon>Hypocreomycetidae</taxon>
        <taxon>Glomerellales</taxon>
        <taxon>Glomerellaceae</taxon>
        <taxon>Colletotrichum</taxon>
        <taxon>Colletotrichum gloeosporioides species complex</taxon>
    </lineage>
</organism>
<proteinExistence type="predicted"/>
<accession>A0AAD9AV09</accession>
<dbReference type="Proteomes" id="UP001243330">
    <property type="component" value="Unassembled WGS sequence"/>
</dbReference>
<reference evidence="1" key="1">
    <citation type="submission" date="2023-01" db="EMBL/GenBank/DDBJ databases">
        <title>Colletotrichum chrysophilum M932 genome sequence.</title>
        <authorList>
            <person name="Baroncelli R."/>
        </authorList>
    </citation>
    <scope>NUCLEOTIDE SEQUENCE</scope>
    <source>
        <strain evidence="1">M932</strain>
    </source>
</reference>
<name>A0AAD9AV09_9PEZI</name>
<dbReference type="AlphaFoldDB" id="A0AAD9AV09"/>